<dbReference type="EMBL" id="SUMD01000004">
    <property type="protein sequence ID" value="TJZ78671.1"/>
    <property type="molecule type" value="Genomic_DNA"/>
</dbReference>
<evidence type="ECO:0000313" key="4">
    <source>
        <dbReference type="Proteomes" id="UP000305109"/>
    </source>
</evidence>
<gene>
    <name evidence="3" type="ORF">FCG67_10630</name>
</gene>
<dbReference type="Proteomes" id="UP000305109">
    <property type="component" value="Unassembled WGS sequence"/>
</dbReference>
<evidence type="ECO:0000313" key="3">
    <source>
        <dbReference type="EMBL" id="TJZ78671.1"/>
    </source>
</evidence>
<feature type="chain" id="PRO_5046878928" evidence="1">
    <location>
        <begin position="26"/>
        <end position="285"/>
    </location>
</feature>
<protein>
    <submittedName>
        <fullName evidence="3">SGNH/GDSL hydrolase family protein</fullName>
    </submittedName>
</protein>
<feature type="domain" description="SGNH hydrolase-type esterase" evidence="2">
    <location>
        <begin position="36"/>
        <end position="273"/>
    </location>
</feature>
<name>A0ABY2RLN6_9NOCA</name>
<evidence type="ECO:0000259" key="2">
    <source>
        <dbReference type="Pfam" id="PF13472"/>
    </source>
</evidence>
<keyword evidence="4" id="KW-1185">Reference proteome</keyword>
<dbReference type="Pfam" id="PF13472">
    <property type="entry name" value="Lipase_GDSL_2"/>
    <property type="match status" value="1"/>
</dbReference>
<reference evidence="3 4" key="1">
    <citation type="submission" date="2019-04" db="EMBL/GenBank/DDBJ databases">
        <title>Rhodococcus oryzae sp. nov., a novel actinomycete isolated from rhizosphere soil of rice (Oryza sativa L.).</title>
        <authorList>
            <person name="Li C."/>
        </authorList>
    </citation>
    <scope>NUCLEOTIDE SEQUENCE [LARGE SCALE GENOMIC DNA]</scope>
    <source>
        <strain evidence="3 4">NEAU-CX67</strain>
    </source>
</reference>
<accession>A0ABY2RLN6</accession>
<comment type="caution">
    <text evidence="3">The sequence shown here is derived from an EMBL/GenBank/DDBJ whole genome shotgun (WGS) entry which is preliminary data.</text>
</comment>
<dbReference type="InterPro" id="IPR037460">
    <property type="entry name" value="SEST-like"/>
</dbReference>
<keyword evidence="3" id="KW-0378">Hydrolase</keyword>
<dbReference type="InterPro" id="IPR013830">
    <property type="entry name" value="SGNH_hydro"/>
</dbReference>
<dbReference type="InterPro" id="IPR036514">
    <property type="entry name" value="SGNH_hydro_sf"/>
</dbReference>
<evidence type="ECO:0000256" key="1">
    <source>
        <dbReference type="SAM" id="SignalP"/>
    </source>
</evidence>
<organism evidence="3 4">
    <name type="scientific">Rhodococcus oryzae</name>
    <dbReference type="NCBI Taxonomy" id="2571143"/>
    <lineage>
        <taxon>Bacteria</taxon>
        <taxon>Bacillati</taxon>
        <taxon>Actinomycetota</taxon>
        <taxon>Actinomycetes</taxon>
        <taxon>Mycobacteriales</taxon>
        <taxon>Nocardiaceae</taxon>
        <taxon>Rhodococcus</taxon>
    </lineage>
</organism>
<dbReference type="GO" id="GO:0016787">
    <property type="term" value="F:hydrolase activity"/>
    <property type="evidence" value="ECO:0007669"/>
    <property type="project" value="UniProtKB-KW"/>
</dbReference>
<proteinExistence type="predicted"/>
<dbReference type="PANTHER" id="PTHR37981">
    <property type="entry name" value="LIPASE 2"/>
    <property type="match status" value="1"/>
</dbReference>
<keyword evidence="1" id="KW-0732">Signal</keyword>
<dbReference type="CDD" id="cd01823">
    <property type="entry name" value="SEST_like"/>
    <property type="match status" value="1"/>
</dbReference>
<dbReference type="PANTHER" id="PTHR37981:SF1">
    <property type="entry name" value="SGNH HYDROLASE-TYPE ESTERASE DOMAIN-CONTAINING PROTEIN"/>
    <property type="match status" value="1"/>
</dbReference>
<sequence>MAARRWLLVASTLAAAVSFASPAAAAPSQPLEYVNLGDSFSAGAGVFPVATTQALPCMQSEQNFSHLIAQQRGYRLTDVSCGGAKTENFYVPHYPGTRPQLEALTPATELVTLMIGGNDNNTFMGAIASCVAATVAHPGAPDPCRAQYGASLTEPIEARTYPALVKALGDIHDKSPRAQVIIAGYPWLVPASGSCQPQWPIAPGDVEYIRDLEAKVNDAVRRAAEATDTTFVDMAQVSEGRDGCQSVEQRWVEPLLNTAQPAPAHPNAEGERALATEILKAIGKG</sequence>
<feature type="signal peptide" evidence="1">
    <location>
        <begin position="1"/>
        <end position="25"/>
    </location>
</feature>
<dbReference type="Gene3D" id="3.40.50.1110">
    <property type="entry name" value="SGNH hydrolase"/>
    <property type="match status" value="1"/>
</dbReference>
<dbReference type="SUPFAM" id="SSF52266">
    <property type="entry name" value="SGNH hydrolase"/>
    <property type="match status" value="1"/>
</dbReference>